<protein>
    <recommendedName>
        <fullName evidence="5">AB hydrolase-1 domain-containing protein</fullName>
    </recommendedName>
</protein>
<dbReference type="InterPro" id="IPR029058">
    <property type="entry name" value="AB_hydrolase_fold"/>
</dbReference>
<dbReference type="AlphaFoldDB" id="W7TQ04"/>
<comment type="caution">
    <text evidence="3">The sequence shown here is derived from an EMBL/GenBank/DDBJ whole genome shotgun (WGS) entry which is preliminary data.</text>
</comment>
<dbReference type="SUPFAM" id="SSF53474">
    <property type="entry name" value="alpha/beta-Hydrolases"/>
    <property type="match status" value="1"/>
</dbReference>
<keyword evidence="4" id="KW-1185">Reference proteome</keyword>
<feature type="region of interest" description="Disordered" evidence="1">
    <location>
        <begin position="445"/>
        <end position="607"/>
    </location>
</feature>
<evidence type="ECO:0000256" key="2">
    <source>
        <dbReference type="SAM" id="Phobius"/>
    </source>
</evidence>
<organism evidence="3 4">
    <name type="scientific">Nannochloropsis gaditana</name>
    <dbReference type="NCBI Taxonomy" id="72520"/>
    <lineage>
        <taxon>Eukaryota</taxon>
        <taxon>Sar</taxon>
        <taxon>Stramenopiles</taxon>
        <taxon>Ochrophyta</taxon>
        <taxon>Eustigmatophyceae</taxon>
        <taxon>Eustigmatales</taxon>
        <taxon>Monodopsidaceae</taxon>
        <taxon>Nannochloropsis</taxon>
    </lineage>
</organism>
<sequence length="637" mass="72163">MASAAALAYLPPSTGEQEDAWPWALFGLSSVGAQELILPFLIFCWLLCEGLFYLVMMLVHRRLDVLTPPERSQHEPETYVRKVMDIVDSVRGVYPFETFLTRWCGSATLSELKRGNVAQFLAWALLSQGVEDLLPRDYTMIMRMVDMIDQRYTLNLEQGLNTDVRTLRMTLEPLEVIHRPLCVYLGVTVIPRLFGNCVLRLQGFERLEHQGLVYWYRPSREWPSSARQLPLVFFHGVSPGQCAYAGLTTLLSEGRSAVLVEIPHIAMSLEAFRAKTEAEVTEAMKSICARHHIRHFTVAGHSYGTIWAGWVLRAMPKKTSPSIFTAAGIKKRILDYGLHYVVSRELTIANAMRRQFWWHQKILHAEDIHCPVVVGLASDDILLSAPAIRKYLQDNCSDLDIIWWQDFSHGEILTSLPCQHSLDQAIRAQEERYYHRGPTRPYWEYLPGHGPPAVSADTSGLRRCRSRSRRVSENLSSPFSQTSFGKHLSPLSPSSSSSASSVSGSDVHLQRQKERRPRKLAHDTLRSTTVTSSPDLLEELDTASSASGAGLRKHSPSDEQRRRWYEQQDREREHVTKRENRGGVDDPFPPQFCPPIPESEPQDSGMGKRTCLNSVNHGLVEERSAKTVLPGVLTGWW</sequence>
<keyword evidence="2" id="KW-0812">Transmembrane</keyword>
<keyword evidence="2" id="KW-0472">Membrane</keyword>
<feature type="compositionally biased region" description="Basic and acidic residues" evidence="1">
    <location>
        <begin position="555"/>
        <end position="584"/>
    </location>
</feature>
<dbReference type="OrthoDB" id="6431331at2759"/>
<dbReference type="Proteomes" id="UP000019335">
    <property type="component" value="Chromosome 3"/>
</dbReference>
<accession>W7TQ04</accession>
<gene>
    <name evidence="3" type="ORF">Naga_100007g71</name>
</gene>
<evidence type="ECO:0008006" key="5">
    <source>
        <dbReference type="Google" id="ProtNLM"/>
    </source>
</evidence>
<dbReference type="PANTHER" id="PTHR37471">
    <property type="entry name" value="UNNAMED PRODUCT"/>
    <property type="match status" value="1"/>
</dbReference>
<evidence type="ECO:0000313" key="3">
    <source>
        <dbReference type="EMBL" id="EWM29200.1"/>
    </source>
</evidence>
<feature type="compositionally biased region" description="Polar residues" evidence="1">
    <location>
        <begin position="473"/>
        <end position="484"/>
    </location>
</feature>
<dbReference type="EMBL" id="AZIL01000177">
    <property type="protein sequence ID" value="EWM29200.1"/>
    <property type="molecule type" value="Genomic_DNA"/>
</dbReference>
<feature type="compositionally biased region" description="Low complexity" evidence="1">
    <location>
        <begin position="488"/>
        <end position="505"/>
    </location>
</feature>
<evidence type="ECO:0000313" key="4">
    <source>
        <dbReference type="Proteomes" id="UP000019335"/>
    </source>
</evidence>
<dbReference type="Gene3D" id="3.40.50.1820">
    <property type="entry name" value="alpha/beta hydrolase"/>
    <property type="match status" value="1"/>
</dbReference>
<name>W7TQ04_9STRA</name>
<keyword evidence="2" id="KW-1133">Transmembrane helix</keyword>
<feature type="compositionally biased region" description="Pro residues" evidence="1">
    <location>
        <begin position="587"/>
        <end position="598"/>
    </location>
</feature>
<proteinExistence type="predicted"/>
<feature type="transmembrane region" description="Helical" evidence="2">
    <location>
        <begin position="39"/>
        <end position="59"/>
    </location>
</feature>
<reference evidence="3 4" key="1">
    <citation type="journal article" date="2014" name="Mol. Plant">
        <title>Chromosome Scale Genome Assembly and Transcriptome Profiling of Nannochloropsis gaditana in Nitrogen Depletion.</title>
        <authorList>
            <person name="Corteggiani Carpinelli E."/>
            <person name="Telatin A."/>
            <person name="Vitulo N."/>
            <person name="Forcato C."/>
            <person name="D'Angelo M."/>
            <person name="Schiavon R."/>
            <person name="Vezzi A."/>
            <person name="Giacometti G.M."/>
            <person name="Morosinotto T."/>
            <person name="Valle G."/>
        </authorList>
    </citation>
    <scope>NUCLEOTIDE SEQUENCE [LARGE SCALE GENOMIC DNA]</scope>
    <source>
        <strain evidence="3 4">B-31</strain>
    </source>
</reference>
<evidence type="ECO:0000256" key="1">
    <source>
        <dbReference type="SAM" id="MobiDB-lite"/>
    </source>
</evidence>
<dbReference type="PANTHER" id="PTHR37471:SF1">
    <property type="entry name" value="AB HYDROLASE-1 DOMAIN-CONTAINING PROTEIN"/>
    <property type="match status" value="1"/>
</dbReference>